<evidence type="ECO:0000256" key="4">
    <source>
        <dbReference type="ARBA" id="ARBA00023155"/>
    </source>
</evidence>
<keyword evidence="3 7" id="KW-0238">DNA-binding</keyword>
<comment type="subcellular location">
    <subcellularLocation>
        <location evidence="1 7 8">Nucleus</location>
    </subcellularLocation>
</comment>
<dbReference type="SUPFAM" id="SSF46689">
    <property type="entry name" value="Homeodomain-like"/>
    <property type="match status" value="1"/>
</dbReference>
<dbReference type="PROSITE" id="PS50071">
    <property type="entry name" value="HOMEOBOX_2"/>
    <property type="match status" value="1"/>
</dbReference>
<feature type="domain" description="Homeobox" evidence="10">
    <location>
        <begin position="77"/>
        <end position="137"/>
    </location>
</feature>
<dbReference type="CDD" id="cd00086">
    <property type="entry name" value="homeodomain"/>
    <property type="match status" value="1"/>
</dbReference>
<dbReference type="EMBL" id="CAWYQH010000152">
    <property type="protein sequence ID" value="CAK8696191.1"/>
    <property type="molecule type" value="Genomic_DNA"/>
</dbReference>
<evidence type="ECO:0000259" key="10">
    <source>
        <dbReference type="PROSITE" id="PS50071"/>
    </source>
</evidence>
<keyword evidence="12" id="KW-1185">Reference proteome</keyword>
<evidence type="ECO:0000256" key="5">
    <source>
        <dbReference type="ARBA" id="ARBA00023242"/>
    </source>
</evidence>
<dbReference type="InterPro" id="IPR020479">
    <property type="entry name" value="HD_metazoa"/>
</dbReference>
<dbReference type="InterPro" id="IPR052002">
    <property type="entry name" value="Even-skipped_HD"/>
</dbReference>
<dbReference type="InterPro" id="IPR009057">
    <property type="entry name" value="Homeodomain-like_sf"/>
</dbReference>
<name>A0ABP0GWT7_CLALP</name>
<evidence type="ECO:0000256" key="7">
    <source>
        <dbReference type="PROSITE-ProRule" id="PRU00108"/>
    </source>
</evidence>
<evidence type="ECO:0000256" key="8">
    <source>
        <dbReference type="RuleBase" id="RU000682"/>
    </source>
</evidence>
<dbReference type="SMART" id="SM00389">
    <property type="entry name" value="HOX"/>
    <property type="match status" value="1"/>
</dbReference>
<dbReference type="PROSITE" id="PS00027">
    <property type="entry name" value="HOMEOBOX_1"/>
    <property type="match status" value="1"/>
</dbReference>
<feature type="DNA-binding region" description="Homeobox" evidence="7">
    <location>
        <begin position="79"/>
        <end position="138"/>
    </location>
</feature>
<dbReference type="Proteomes" id="UP001642483">
    <property type="component" value="Unassembled WGS sequence"/>
</dbReference>
<dbReference type="InterPro" id="IPR017970">
    <property type="entry name" value="Homeobox_CS"/>
</dbReference>
<comment type="caution">
    <text evidence="11">The sequence shown here is derived from an EMBL/GenBank/DDBJ whole genome shotgun (WGS) entry which is preliminary data.</text>
</comment>
<evidence type="ECO:0000313" key="11">
    <source>
        <dbReference type="EMBL" id="CAK8696191.1"/>
    </source>
</evidence>
<evidence type="ECO:0000256" key="3">
    <source>
        <dbReference type="ARBA" id="ARBA00023125"/>
    </source>
</evidence>
<comment type="similarity">
    <text evidence="6">Belongs to the even-skipped homeobox family.</text>
</comment>
<gene>
    <name evidence="11" type="ORF">CVLEPA_LOCUS29369</name>
</gene>
<accession>A0ABP0GWT7</accession>
<keyword evidence="5 7" id="KW-0539">Nucleus</keyword>
<dbReference type="InterPro" id="IPR001356">
    <property type="entry name" value="HD"/>
</dbReference>
<evidence type="ECO:0000256" key="6">
    <source>
        <dbReference type="ARBA" id="ARBA00038449"/>
    </source>
</evidence>
<keyword evidence="2" id="KW-0217">Developmental protein</keyword>
<evidence type="ECO:0000313" key="12">
    <source>
        <dbReference type="Proteomes" id="UP001642483"/>
    </source>
</evidence>
<protein>
    <recommendedName>
        <fullName evidence="10">Homeobox domain-containing protein</fullName>
    </recommendedName>
</protein>
<dbReference type="Gene3D" id="1.10.10.60">
    <property type="entry name" value="Homeodomain-like"/>
    <property type="match status" value="1"/>
</dbReference>
<dbReference type="PANTHER" id="PTHR46294">
    <property type="entry name" value="SEGMENTATION PROTEIN EVEN-SKIPPED"/>
    <property type="match status" value="1"/>
</dbReference>
<reference evidence="11 12" key="1">
    <citation type="submission" date="2024-02" db="EMBL/GenBank/DDBJ databases">
        <authorList>
            <person name="Daric V."/>
            <person name="Darras S."/>
        </authorList>
    </citation>
    <scope>NUCLEOTIDE SEQUENCE [LARGE SCALE GENOMIC DNA]</scope>
</reference>
<keyword evidence="4 7" id="KW-0371">Homeobox</keyword>
<dbReference type="PANTHER" id="PTHR46294:SF4">
    <property type="entry name" value="SEGMENTATION PROTEIN EVEN-SKIPPED"/>
    <property type="match status" value="1"/>
</dbReference>
<evidence type="ECO:0000256" key="2">
    <source>
        <dbReference type="ARBA" id="ARBA00022473"/>
    </source>
</evidence>
<feature type="region of interest" description="Disordered" evidence="9">
    <location>
        <begin position="48"/>
        <end position="84"/>
    </location>
</feature>
<evidence type="ECO:0000256" key="1">
    <source>
        <dbReference type="ARBA" id="ARBA00004123"/>
    </source>
</evidence>
<proteinExistence type="inferred from homology"/>
<sequence length="225" mass="25631">MACGSPPLDLSVKSDKNIPRVPVQPCTVQDQHVLIKSLDLPPRLQIPLTGSECKEGSIGPTTKANSDEEGKTSSSENGGRRNRTAFTRFQTSILEKEFLKDNYLSRARRIDLSLELNLMESTIKVWFQNRRMKEKRQRVSMLLWQRPPSCVFPPYSFLPFPQHQGFFGDNIPANISRQRTHPAASITLHQTNYQQQASPITRVPSYNLRPTYLPFSTTQTSRNNT</sequence>
<dbReference type="Pfam" id="PF00046">
    <property type="entry name" value="Homeodomain"/>
    <property type="match status" value="1"/>
</dbReference>
<organism evidence="11 12">
    <name type="scientific">Clavelina lepadiformis</name>
    <name type="common">Light-bulb sea squirt</name>
    <name type="synonym">Ascidia lepadiformis</name>
    <dbReference type="NCBI Taxonomy" id="159417"/>
    <lineage>
        <taxon>Eukaryota</taxon>
        <taxon>Metazoa</taxon>
        <taxon>Chordata</taxon>
        <taxon>Tunicata</taxon>
        <taxon>Ascidiacea</taxon>
        <taxon>Aplousobranchia</taxon>
        <taxon>Clavelinidae</taxon>
        <taxon>Clavelina</taxon>
    </lineage>
</organism>
<dbReference type="PRINTS" id="PR00024">
    <property type="entry name" value="HOMEOBOX"/>
</dbReference>
<evidence type="ECO:0000256" key="9">
    <source>
        <dbReference type="SAM" id="MobiDB-lite"/>
    </source>
</evidence>